<dbReference type="InterPro" id="IPR001155">
    <property type="entry name" value="OxRdtase_FMN_N"/>
</dbReference>
<evidence type="ECO:0000313" key="4">
    <source>
        <dbReference type="Proteomes" id="UP000663193"/>
    </source>
</evidence>
<dbReference type="InterPro" id="IPR013785">
    <property type="entry name" value="Aldolase_TIM"/>
</dbReference>
<protein>
    <recommendedName>
        <fullName evidence="2">NADH:flavin oxidoreductase/NADH oxidase N-terminal domain-containing protein</fullName>
    </recommendedName>
</protein>
<keyword evidence="4" id="KW-1185">Reference proteome</keyword>
<dbReference type="PANTHER" id="PTHR43303:SF2">
    <property type="entry name" value="INDOLEAMINE 2,3-DIOXYGENASE PYRROLE 2,3-DIOXYGENASE (AFU_ORTHOLOGUE AFUA_5G01450"/>
    <property type="match status" value="1"/>
</dbReference>
<dbReference type="VEuPathDB" id="FungiDB:JI435_151170"/>
<dbReference type="EMBL" id="CP069032">
    <property type="protein sequence ID" value="QRC99553.1"/>
    <property type="molecule type" value="Genomic_DNA"/>
</dbReference>
<dbReference type="CDD" id="cd02932">
    <property type="entry name" value="OYE_YqiM_FMN"/>
    <property type="match status" value="1"/>
</dbReference>
<proteinExistence type="predicted"/>
<organism evidence="3 4">
    <name type="scientific">Phaeosphaeria nodorum (strain SN15 / ATCC MYA-4574 / FGSC 10173)</name>
    <name type="common">Glume blotch fungus</name>
    <name type="synonym">Parastagonospora nodorum</name>
    <dbReference type="NCBI Taxonomy" id="321614"/>
    <lineage>
        <taxon>Eukaryota</taxon>
        <taxon>Fungi</taxon>
        <taxon>Dikarya</taxon>
        <taxon>Ascomycota</taxon>
        <taxon>Pezizomycotina</taxon>
        <taxon>Dothideomycetes</taxon>
        <taxon>Pleosporomycetidae</taxon>
        <taxon>Pleosporales</taxon>
        <taxon>Pleosporineae</taxon>
        <taxon>Phaeosphaeriaceae</taxon>
        <taxon>Parastagonospora</taxon>
    </lineage>
</organism>
<reference evidence="4" key="1">
    <citation type="journal article" date="2021" name="BMC Genomics">
        <title>Chromosome-level genome assembly and manually-curated proteome of model necrotroph Parastagonospora nodorum Sn15 reveals a genome-wide trove of candidate effector homologs, and redundancy of virulence-related functions within an accessory chromosome.</title>
        <authorList>
            <person name="Bertazzoni S."/>
            <person name="Jones D.A.B."/>
            <person name="Phan H.T."/>
            <person name="Tan K.-C."/>
            <person name="Hane J.K."/>
        </authorList>
    </citation>
    <scope>NUCLEOTIDE SEQUENCE [LARGE SCALE GENOMIC DNA]</scope>
    <source>
        <strain evidence="4">SN15 / ATCC MYA-4574 / FGSC 10173)</strain>
    </source>
</reference>
<feature type="domain" description="NADH:flavin oxidoreductase/NADH oxidase N-terminal" evidence="2">
    <location>
        <begin position="37"/>
        <end position="395"/>
    </location>
</feature>
<dbReference type="PANTHER" id="PTHR43303">
    <property type="entry name" value="NADPH DEHYDROGENASE C23G7.10C-RELATED"/>
    <property type="match status" value="1"/>
</dbReference>
<dbReference type="OrthoDB" id="72788at2759"/>
<dbReference type="Pfam" id="PF00724">
    <property type="entry name" value="Oxidored_FMN"/>
    <property type="match status" value="1"/>
</dbReference>
<evidence type="ECO:0000256" key="1">
    <source>
        <dbReference type="SAM" id="MobiDB-lite"/>
    </source>
</evidence>
<gene>
    <name evidence="3" type="ORF">JI435_151170</name>
</gene>
<dbReference type="AlphaFoldDB" id="A0A7U2I2P0"/>
<evidence type="ECO:0000259" key="2">
    <source>
        <dbReference type="Pfam" id="PF00724"/>
    </source>
</evidence>
<accession>A0A7U2I2P0</accession>
<dbReference type="OMA" id="WPAQYQR"/>
<dbReference type="Gene3D" id="3.20.20.70">
    <property type="entry name" value="Aldolase class I"/>
    <property type="match status" value="1"/>
</dbReference>
<name>A0A7U2I2P0_PHANO</name>
<dbReference type="Proteomes" id="UP000663193">
    <property type="component" value="Chromosome 10"/>
</dbReference>
<feature type="region of interest" description="Disordered" evidence="1">
    <location>
        <begin position="13"/>
        <end position="34"/>
    </location>
</feature>
<dbReference type="InterPro" id="IPR044152">
    <property type="entry name" value="YqjM-like"/>
</dbReference>
<sequence length="466" mass="50830">MAPKDLNRGAPGLEYFTPQHLTSPGSLPQAAKPTPTLFRPLKIRSTTLRNRILLAPMCQYSCASAGPSTGCLTDYHVATLGHYALKGSTLVFVEATGVTPNGRISPNCPGLWSDAQIPALRRVSDFVKSQGALMGVQLAHAGRKASTCAPWIAGAQKTQGGKRKVSLRAGADVGGWPGDVVGPMGGEEWAWDMKKQGDEECGYWAPRALSEGEVGELVEEWARAAERAVKAGVDVIEIHAAHGYLLHQFLSPVTNRRTDKYGGSWENRTRFLLDIVRAIRRVIPESMPLFVRISTTEWMEDTDLGKKNGSWDVESSIRLAKVLPALGVDLLDASSGGNSPLQRINPFNSMDYQTLIASRIRSEVKKEGLKLLIGAVGLITEAEQAKDILEEGGAVKVRKADAEMAEEVRAAVGMTEGQDGKEPMADVILVARQFMREPEWVLKVAWQLGVDVAWPNQFLRVRFPKL</sequence>
<evidence type="ECO:0000313" key="3">
    <source>
        <dbReference type="EMBL" id="QRC99553.1"/>
    </source>
</evidence>
<dbReference type="SUPFAM" id="SSF51395">
    <property type="entry name" value="FMN-linked oxidoreductases"/>
    <property type="match status" value="1"/>
</dbReference>
<dbReference type="GO" id="GO:0003959">
    <property type="term" value="F:NADPH dehydrogenase activity"/>
    <property type="evidence" value="ECO:0007669"/>
    <property type="project" value="InterPro"/>
</dbReference>
<dbReference type="GO" id="GO:0050661">
    <property type="term" value="F:NADP binding"/>
    <property type="evidence" value="ECO:0007669"/>
    <property type="project" value="InterPro"/>
</dbReference>
<dbReference type="GO" id="GO:0010181">
    <property type="term" value="F:FMN binding"/>
    <property type="evidence" value="ECO:0007669"/>
    <property type="project" value="InterPro"/>
</dbReference>